<gene>
    <name evidence="1" type="ORF">Pan44_35810</name>
</gene>
<dbReference type="KEGG" id="ccos:Pan44_35810"/>
<dbReference type="OrthoDB" id="213948at2"/>
<evidence type="ECO:0000313" key="2">
    <source>
        <dbReference type="Proteomes" id="UP000315700"/>
    </source>
</evidence>
<sequence length="178" mass="20443">MSNDYFRHSERWRRLWDAVSIVRPVHYSLFTFGESELLYWLVQDSDREKTPVRIARGEVRVTRPLIITPDNAQPEFQNFFEDDETAGMAEFLLARSAAFSHLRFNKKQGPQQIVSDSVEEAVARLNRQLDSEDEDRVAILTAPSGLGSLAVLRYAAERIARSASDNIQELKERGFLPD</sequence>
<dbReference type="InParanoid" id="A0A517SHG7"/>
<protein>
    <submittedName>
        <fullName evidence="1">Uncharacterized protein</fullName>
    </submittedName>
</protein>
<dbReference type="EMBL" id="CP036271">
    <property type="protein sequence ID" value="QDT55537.1"/>
    <property type="molecule type" value="Genomic_DNA"/>
</dbReference>
<keyword evidence="2" id="KW-1185">Reference proteome</keyword>
<dbReference type="Proteomes" id="UP000315700">
    <property type="component" value="Chromosome"/>
</dbReference>
<organism evidence="1 2">
    <name type="scientific">Caulifigura coniformis</name>
    <dbReference type="NCBI Taxonomy" id="2527983"/>
    <lineage>
        <taxon>Bacteria</taxon>
        <taxon>Pseudomonadati</taxon>
        <taxon>Planctomycetota</taxon>
        <taxon>Planctomycetia</taxon>
        <taxon>Planctomycetales</taxon>
        <taxon>Planctomycetaceae</taxon>
        <taxon>Caulifigura</taxon>
    </lineage>
</organism>
<name>A0A517SHG7_9PLAN</name>
<dbReference type="RefSeq" id="WP_145031417.1">
    <property type="nucleotide sequence ID" value="NZ_CP036271.1"/>
</dbReference>
<proteinExistence type="predicted"/>
<accession>A0A517SHG7</accession>
<dbReference type="AlphaFoldDB" id="A0A517SHG7"/>
<reference evidence="1 2" key="1">
    <citation type="submission" date="2019-02" db="EMBL/GenBank/DDBJ databases">
        <title>Deep-cultivation of Planctomycetes and their phenomic and genomic characterization uncovers novel biology.</title>
        <authorList>
            <person name="Wiegand S."/>
            <person name="Jogler M."/>
            <person name="Boedeker C."/>
            <person name="Pinto D."/>
            <person name="Vollmers J."/>
            <person name="Rivas-Marin E."/>
            <person name="Kohn T."/>
            <person name="Peeters S.H."/>
            <person name="Heuer A."/>
            <person name="Rast P."/>
            <person name="Oberbeckmann S."/>
            <person name="Bunk B."/>
            <person name="Jeske O."/>
            <person name="Meyerdierks A."/>
            <person name="Storesund J.E."/>
            <person name="Kallscheuer N."/>
            <person name="Luecker S."/>
            <person name="Lage O.M."/>
            <person name="Pohl T."/>
            <person name="Merkel B.J."/>
            <person name="Hornburger P."/>
            <person name="Mueller R.-W."/>
            <person name="Bruemmer F."/>
            <person name="Labrenz M."/>
            <person name="Spormann A.M."/>
            <person name="Op den Camp H."/>
            <person name="Overmann J."/>
            <person name="Amann R."/>
            <person name="Jetten M.S.M."/>
            <person name="Mascher T."/>
            <person name="Medema M.H."/>
            <person name="Devos D.P."/>
            <person name="Kaster A.-K."/>
            <person name="Ovreas L."/>
            <person name="Rohde M."/>
            <person name="Galperin M.Y."/>
            <person name="Jogler C."/>
        </authorList>
    </citation>
    <scope>NUCLEOTIDE SEQUENCE [LARGE SCALE GENOMIC DNA]</scope>
    <source>
        <strain evidence="1 2">Pan44</strain>
    </source>
</reference>
<evidence type="ECO:0000313" key="1">
    <source>
        <dbReference type="EMBL" id="QDT55537.1"/>
    </source>
</evidence>